<comment type="similarity">
    <text evidence="1">Belongs to the CWF19 family.</text>
</comment>
<name>A0AAW2C1R8_9ROSI</name>
<comment type="similarity">
    <text evidence="2">Belongs to the protease inhibitor I13 (potato type I serine protease inhibitor) family.</text>
</comment>
<gene>
    <name evidence="6" type="ORF">SO802_026883</name>
</gene>
<dbReference type="InterPro" id="IPR000864">
    <property type="entry name" value="Prot_inh_pot1"/>
</dbReference>
<dbReference type="GO" id="GO:0009611">
    <property type="term" value="P:response to wounding"/>
    <property type="evidence" value="ECO:0007669"/>
    <property type="project" value="InterPro"/>
</dbReference>
<dbReference type="Pfam" id="PF00280">
    <property type="entry name" value="potato_inhibit"/>
    <property type="match status" value="1"/>
</dbReference>
<dbReference type="Pfam" id="PF04676">
    <property type="entry name" value="CwfJ_C_2"/>
    <property type="match status" value="1"/>
</dbReference>
<reference evidence="6 7" key="1">
    <citation type="submission" date="2024-01" db="EMBL/GenBank/DDBJ databases">
        <title>A telomere-to-telomere, gap-free genome of sweet tea (Lithocarpus litseifolius).</title>
        <authorList>
            <person name="Zhou J."/>
        </authorList>
    </citation>
    <scope>NUCLEOTIDE SEQUENCE [LARGE SCALE GENOMIC DNA]</scope>
    <source>
        <strain evidence="6">Zhou-2022a</strain>
        <tissue evidence="6">Leaf</tissue>
    </source>
</reference>
<dbReference type="GO" id="GO:0071014">
    <property type="term" value="C:post-mRNA release spliceosomal complex"/>
    <property type="evidence" value="ECO:0007669"/>
    <property type="project" value="TreeGrafter"/>
</dbReference>
<dbReference type="InterPro" id="IPR036354">
    <property type="entry name" value="Prot_inh_pot1_sf"/>
</dbReference>
<dbReference type="GO" id="GO:0004867">
    <property type="term" value="F:serine-type endopeptidase inhibitor activity"/>
    <property type="evidence" value="ECO:0007669"/>
    <property type="project" value="UniProtKB-KW"/>
</dbReference>
<dbReference type="GO" id="GO:0000398">
    <property type="term" value="P:mRNA splicing, via spliceosome"/>
    <property type="evidence" value="ECO:0007669"/>
    <property type="project" value="TreeGrafter"/>
</dbReference>
<dbReference type="AlphaFoldDB" id="A0AAW2C1R8"/>
<evidence type="ECO:0000256" key="1">
    <source>
        <dbReference type="ARBA" id="ARBA00006795"/>
    </source>
</evidence>
<organism evidence="6 7">
    <name type="scientific">Lithocarpus litseifolius</name>
    <dbReference type="NCBI Taxonomy" id="425828"/>
    <lineage>
        <taxon>Eukaryota</taxon>
        <taxon>Viridiplantae</taxon>
        <taxon>Streptophyta</taxon>
        <taxon>Embryophyta</taxon>
        <taxon>Tracheophyta</taxon>
        <taxon>Spermatophyta</taxon>
        <taxon>Magnoliopsida</taxon>
        <taxon>eudicotyledons</taxon>
        <taxon>Gunneridae</taxon>
        <taxon>Pentapetalae</taxon>
        <taxon>rosids</taxon>
        <taxon>fabids</taxon>
        <taxon>Fagales</taxon>
        <taxon>Fagaceae</taxon>
        <taxon>Lithocarpus</taxon>
    </lineage>
</organism>
<dbReference type="PANTHER" id="PTHR12072:SF5">
    <property type="entry name" value="CWF19-LIKE PROTEIN 2"/>
    <property type="match status" value="1"/>
</dbReference>
<dbReference type="SUPFAM" id="SSF54654">
    <property type="entry name" value="CI-2 family of serine protease inhibitors"/>
    <property type="match status" value="1"/>
</dbReference>
<keyword evidence="4" id="KW-0722">Serine protease inhibitor</keyword>
<dbReference type="EMBL" id="JAZDWU010000009">
    <property type="protein sequence ID" value="KAK9991898.1"/>
    <property type="molecule type" value="Genomic_DNA"/>
</dbReference>
<protein>
    <recommendedName>
        <fullName evidence="5">Cwf19-like protein C-terminal domain-containing protein</fullName>
    </recommendedName>
</protein>
<keyword evidence="7" id="KW-1185">Reference proteome</keyword>
<comment type="caution">
    <text evidence="6">The sequence shown here is derived from an EMBL/GenBank/DDBJ whole genome shotgun (WGS) entry which is preliminary data.</text>
</comment>
<proteinExistence type="inferred from homology"/>
<sequence length="223" mass="25468">MIPARFCCQHLSARHASTTFKKRLFAIDEAEDEWSQHNAKKLIDTTEKGLQASIPKDFPYFHVQFGLNKGFVHVIDNEDEFKSSLGINVIRGMLQLPVEDMHGRQRYVSVEVQKEAVKSFVQDWEPFDWTKQLHHSYLYTLTSLGPNSTQLLESIIVLQSKSSWPELVGVQGTVAEATIERENSYVDAVIVPEGSSVILDFRCDRVWVWVDKNGIVYRVPTIG</sequence>
<evidence type="ECO:0000259" key="5">
    <source>
        <dbReference type="Pfam" id="PF04676"/>
    </source>
</evidence>
<evidence type="ECO:0000313" key="6">
    <source>
        <dbReference type="EMBL" id="KAK9991898.1"/>
    </source>
</evidence>
<evidence type="ECO:0000256" key="4">
    <source>
        <dbReference type="ARBA" id="ARBA00022900"/>
    </source>
</evidence>
<dbReference type="InterPro" id="IPR040194">
    <property type="entry name" value="Cwf19-like"/>
</dbReference>
<dbReference type="Gene3D" id="3.30.10.10">
    <property type="entry name" value="Trypsin Inhibitor V, subunit A"/>
    <property type="match status" value="1"/>
</dbReference>
<dbReference type="PANTHER" id="PTHR12072">
    <property type="entry name" value="CWF19, CELL CYCLE CONTROL PROTEIN"/>
    <property type="match status" value="1"/>
</dbReference>
<accession>A0AAW2C1R8</accession>
<dbReference type="Proteomes" id="UP001459277">
    <property type="component" value="Unassembled WGS sequence"/>
</dbReference>
<keyword evidence="3" id="KW-0646">Protease inhibitor</keyword>
<feature type="domain" description="Cwf19-like protein C-terminal" evidence="5">
    <location>
        <begin position="33"/>
        <end position="130"/>
    </location>
</feature>
<evidence type="ECO:0000256" key="3">
    <source>
        <dbReference type="ARBA" id="ARBA00022690"/>
    </source>
</evidence>
<dbReference type="PROSITE" id="PS00285">
    <property type="entry name" value="POTATO_INHIBITOR"/>
    <property type="match status" value="1"/>
</dbReference>
<dbReference type="InterPro" id="IPR006767">
    <property type="entry name" value="Cwf19-like_C_dom-2"/>
</dbReference>
<dbReference type="PRINTS" id="PR00292">
    <property type="entry name" value="POTATOINHBTR"/>
</dbReference>
<evidence type="ECO:0000313" key="7">
    <source>
        <dbReference type="Proteomes" id="UP001459277"/>
    </source>
</evidence>
<evidence type="ECO:0000256" key="2">
    <source>
        <dbReference type="ARBA" id="ARBA00008210"/>
    </source>
</evidence>